<proteinExistence type="predicted"/>
<dbReference type="Proteomes" id="UP000299102">
    <property type="component" value="Unassembled WGS sequence"/>
</dbReference>
<organism evidence="1 2">
    <name type="scientific">Eumeta variegata</name>
    <name type="common">Bagworm moth</name>
    <name type="synonym">Eumeta japonica</name>
    <dbReference type="NCBI Taxonomy" id="151549"/>
    <lineage>
        <taxon>Eukaryota</taxon>
        <taxon>Metazoa</taxon>
        <taxon>Ecdysozoa</taxon>
        <taxon>Arthropoda</taxon>
        <taxon>Hexapoda</taxon>
        <taxon>Insecta</taxon>
        <taxon>Pterygota</taxon>
        <taxon>Neoptera</taxon>
        <taxon>Endopterygota</taxon>
        <taxon>Lepidoptera</taxon>
        <taxon>Glossata</taxon>
        <taxon>Ditrysia</taxon>
        <taxon>Tineoidea</taxon>
        <taxon>Psychidae</taxon>
        <taxon>Oiketicinae</taxon>
        <taxon>Eumeta</taxon>
    </lineage>
</organism>
<evidence type="ECO:0008006" key="3">
    <source>
        <dbReference type="Google" id="ProtNLM"/>
    </source>
</evidence>
<keyword evidence="2" id="KW-1185">Reference proteome</keyword>
<gene>
    <name evidence="1" type="ORF">EVAR_4701_1</name>
</gene>
<comment type="caution">
    <text evidence="1">The sequence shown here is derived from an EMBL/GenBank/DDBJ whole genome shotgun (WGS) entry which is preliminary data.</text>
</comment>
<sequence>MNEFSIKCLPYADGQVVFAPSVCELQAMVTKMNYFVEKEVGMKANVSKTEIMVSERSCEECIKNNIDHPLDVGHSNSMKALARRRASAEVPSRYRGLSNFI</sequence>
<protein>
    <recommendedName>
        <fullName evidence="3">Reverse transcriptase domain-containing protein</fullName>
    </recommendedName>
</protein>
<accession>A0A4C1WLX8</accession>
<dbReference type="AlphaFoldDB" id="A0A4C1WLX8"/>
<dbReference type="OrthoDB" id="425681at2759"/>
<evidence type="ECO:0000313" key="2">
    <source>
        <dbReference type="Proteomes" id="UP000299102"/>
    </source>
</evidence>
<name>A0A4C1WLX8_EUMVA</name>
<evidence type="ECO:0000313" key="1">
    <source>
        <dbReference type="EMBL" id="GBP52418.1"/>
    </source>
</evidence>
<dbReference type="EMBL" id="BGZK01000602">
    <property type="protein sequence ID" value="GBP52418.1"/>
    <property type="molecule type" value="Genomic_DNA"/>
</dbReference>
<reference evidence="1 2" key="1">
    <citation type="journal article" date="2019" name="Commun. Biol.">
        <title>The bagworm genome reveals a unique fibroin gene that provides high tensile strength.</title>
        <authorList>
            <person name="Kono N."/>
            <person name="Nakamura H."/>
            <person name="Ohtoshi R."/>
            <person name="Tomita M."/>
            <person name="Numata K."/>
            <person name="Arakawa K."/>
        </authorList>
    </citation>
    <scope>NUCLEOTIDE SEQUENCE [LARGE SCALE GENOMIC DNA]</scope>
</reference>